<keyword evidence="5" id="KW-0488">Methylation</keyword>
<evidence type="ECO:0000256" key="3">
    <source>
        <dbReference type="ARBA" id="ARBA00020042"/>
    </source>
</evidence>
<evidence type="ECO:0000256" key="9">
    <source>
        <dbReference type="ARBA" id="ARBA00023136"/>
    </source>
</evidence>
<dbReference type="GO" id="GO:0015627">
    <property type="term" value="C:type II protein secretion system complex"/>
    <property type="evidence" value="ECO:0007669"/>
    <property type="project" value="InterPro"/>
</dbReference>
<sequence length="146" mass="15797">MPGHSNSRRSTRGIQSGFTLLELLVVILIIGLLTGIVAPRFLSQISKSETTAARAQIDALDKALQAYRIDMGRYPSQSEGLAALVTAASADPRWRGPYLKDQVPLDPWGSPYSYRYPSARGKDYDLVSLGRDRAAGGTGDDADITN</sequence>
<evidence type="ECO:0000256" key="10">
    <source>
        <dbReference type="SAM" id="Phobius"/>
    </source>
</evidence>
<dbReference type="InterPro" id="IPR010054">
    <property type="entry name" value="Type2_sec_GspG"/>
</dbReference>
<protein>
    <recommendedName>
        <fullName evidence="3">Type II secretion system core protein G</fullName>
    </recommendedName>
</protein>
<dbReference type="PANTHER" id="PTHR30093:SF45">
    <property type="entry name" value="TYPE II SECRETION SYSTEM CORE PROTEIN G"/>
    <property type="match status" value="1"/>
</dbReference>
<dbReference type="EMBL" id="JAZIBG010000019">
    <property type="protein sequence ID" value="MEF7613640.1"/>
    <property type="molecule type" value="Genomic_DNA"/>
</dbReference>
<evidence type="ECO:0000256" key="8">
    <source>
        <dbReference type="ARBA" id="ARBA00022989"/>
    </source>
</evidence>
<evidence type="ECO:0000256" key="4">
    <source>
        <dbReference type="ARBA" id="ARBA00022475"/>
    </source>
</evidence>
<dbReference type="InterPro" id="IPR045584">
    <property type="entry name" value="Pilin-like"/>
</dbReference>
<proteinExistence type="inferred from homology"/>
<keyword evidence="13" id="KW-1185">Reference proteome</keyword>
<evidence type="ECO:0000259" key="11">
    <source>
        <dbReference type="Pfam" id="PF08334"/>
    </source>
</evidence>
<dbReference type="GO" id="GO:0005886">
    <property type="term" value="C:plasma membrane"/>
    <property type="evidence" value="ECO:0007669"/>
    <property type="project" value="UniProtKB-SubCell"/>
</dbReference>
<evidence type="ECO:0000256" key="2">
    <source>
        <dbReference type="ARBA" id="ARBA00009984"/>
    </source>
</evidence>
<comment type="similarity">
    <text evidence="2">Belongs to the GSP G family.</text>
</comment>
<dbReference type="PANTHER" id="PTHR30093">
    <property type="entry name" value="GENERAL SECRETION PATHWAY PROTEIN G"/>
    <property type="match status" value="1"/>
</dbReference>
<comment type="subcellular location">
    <subcellularLocation>
        <location evidence="1">Cell inner membrane</location>
        <topology evidence="1">Single-pass membrane protein</topology>
    </subcellularLocation>
</comment>
<dbReference type="RefSeq" id="WP_332288581.1">
    <property type="nucleotide sequence ID" value="NZ_JAZIBG010000019.1"/>
</dbReference>
<dbReference type="NCBIfam" id="TIGR01710">
    <property type="entry name" value="typeII_sec_gspG"/>
    <property type="match status" value="1"/>
</dbReference>
<feature type="transmembrane region" description="Helical" evidence="10">
    <location>
        <begin position="20"/>
        <end position="42"/>
    </location>
</feature>
<keyword evidence="8 10" id="KW-1133">Transmembrane helix</keyword>
<evidence type="ECO:0000313" key="13">
    <source>
        <dbReference type="Proteomes" id="UP001336250"/>
    </source>
</evidence>
<keyword evidence="7 10" id="KW-0812">Transmembrane</keyword>
<dbReference type="Pfam" id="PF08334">
    <property type="entry name" value="T2SSG"/>
    <property type="match status" value="1"/>
</dbReference>
<keyword evidence="6" id="KW-0997">Cell inner membrane</keyword>
<evidence type="ECO:0000256" key="7">
    <source>
        <dbReference type="ARBA" id="ARBA00022692"/>
    </source>
</evidence>
<dbReference type="InterPro" id="IPR000983">
    <property type="entry name" value="Bac_GSPG_pilin"/>
</dbReference>
<dbReference type="Pfam" id="PF07963">
    <property type="entry name" value="N_methyl"/>
    <property type="match status" value="1"/>
</dbReference>
<dbReference type="NCBIfam" id="TIGR02532">
    <property type="entry name" value="IV_pilin_GFxxxE"/>
    <property type="match status" value="1"/>
</dbReference>
<keyword evidence="4" id="KW-1003">Cell membrane</keyword>
<evidence type="ECO:0000256" key="6">
    <source>
        <dbReference type="ARBA" id="ARBA00022519"/>
    </source>
</evidence>
<dbReference type="SUPFAM" id="SSF54523">
    <property type="entry name" value="Pili subunits"/>
    <property type="match status" value="1"/>
</dbReference>
<organism evidence="12 13">
    <name type="scientific">Aquincola agrisoli</name>
    <dbReference type="NCBI Taxonomy" id="3119538"/>
    <lineage>
        <taxon>Bacteria</taxon>
        <taxon>Pseudomonadati</taxon>
        <taxon>Pseudomonadota</taxon>
        <taxon>Betaproteobacteria</taxon>
        <taxon>Burkholderiales</taxon>
        <taxon>Sphaerotilaceae</taxon>
        <taxon>Aquincola</taxon>
    </lineage>
</organism>
<feature type="domain" description="Type II secretion system protein GspG C-terminal" evidence="11">
    <location>
        <begin position="41"/>
        <end position="146"/>
    </location>
</feature>
<dbReference type="InterPro" id="IPR012902">
    <property type="entry name" value="N_methyl_site"/>
</dbReference>
<gene>
    <name evidence="12" type="primary">gspG</name>
    <name evidence="12" type="ORF">V4F39_06930</name>
</gene>
<dbReference type="GO" id="GO:0015628">
    <property type="term" value="P:protein secretion by the type II secretion system"/>
    <property type="evidence" value="ECO:0007669"/>
    <property type="project" value="InterPro"/>
</dbReference>
<comment type="caution">
    <text evidence="12">The sequence shown here is derived from an EMBL/GenBank/DDBJ whole genome shotgun (WGS) entry which is preliminary data.</text>
</comment>
<dbReference type="Gene3D" id="3.30.700.10">
    <property type="entry name" value="Glycoprotein, Type 4 Pilin"/>
    <property type="match status" value="1"/>
</dbReference>
<evidence type="ECO:0000256" key="5">
    <source>
        <dbReference type="ARBA" id="ARBA00022481"/>
    </source>
</evidence>
<accession>A0AAW9QF07</accession>
<dbReference type="PRINTS" id="PR00813">
    <property type="entry name" value="BCTERIALGSPG"/>
</dbReference>
<evidence type="ECO:0000313" key="12">
    <source>
        <dbReference type="EMBL" id="MEF7613640.1"/>
    </source>
</evidence>
<keyword evidence="9 10" id="KW-0472">Membrane</keyword>
<name>A0AAW9QF07_9BURK</name>
<dbReference type="PROSITE" id="PS00409">
    <property type="entry name" value="PROKAR_NTER_METHYL"/>
    <property type="match status" value="1"/>
</dbReference>
<reference evidence="12 13" key="1">
    <citation type="submission" date="2024-02" db="EMBL/GenBank/DDBJ databases">
        <title>Genome sequence of Aquincola sp. MAHUQ-54.</title>
        <authorList>
            <person name="Huq M.A."/>
        </authorList>
    </citation>
    <scope>NUCLEOTIDE SEQUENCE [LARGE SCALE GENOMIC DNA]</scope>
    <source>
        <strain evidence="12 13">MAHUQ-54</strain>
    </source>
</reference>
<evidence type="ECO:0000256" key="1">
    <source>
        <dbReference type="ARBA" id="ARBA00004377"/>
    </source>
</evidence>
<dbReference type="AlphaFoldDB" id="A0AAW9QF07"/>
<dbReference type="Proteomes" id="UP001336250">
    <property type="component" value="Unassembled WGS sequence"/>
</dbReference>
<dbReference type="InterPro" id="IPR013545">
    <property type="entry name" value="T2SS_protein-GspG_C"/>
</dbReference>